<dbReference type="RefSeq" id="WP_074979997.1">
    <property type="nucleotide sequence ID" value="NZ_FPAG01000009.1"/>
</dbReference>
<organism evidence="2 3">
    <name type="scientific">Zhouia amylolytica</name>
    <dbReference type="NCBI Taxonomy" id="376730"/>
    <lineage>
        <taxon>Bacteria</taxon>
        <taxon>Pseudomonadati</taxon>
        <taxon>Bacteroidota</taxon>
        <taxon>Flavobacteriia</taxon>
        <taxon>Flavobacteriales</taxon>
        <taxon>Flavobacteriaceae</taxon>
        <taxon>Zhouia</taxon>
    </lineage>
</organism>
<dbReference type="OrthoDB" id="1108503at2"/>
<protein>
    <recommendedName>
        <fullName evidence="4">AsmA-like C-terminal region</fullName>
    </recommendedName>
</protein>
<evidence type="ECO:0000313" key="2">
    <source>
        <dbReference type="EMBL" id="SFT12868.1"/>
    </source>
</evidence>
<dbReference type="Proteomes" id="UP000183209">
    <property type="component" value="Unassembled WGS sequence"/>
</dbReference>
<dbReference type="PANTHER" id="PTHR30441:SF8">
    <property type="entry name" value="DUF748 DOMAIN-CONTAINING PROTEIN"/>
    <property type="match status" value="1"/>
</dbReference>
<name>A0A1I6VGL6_9FLAO</name>
<dbReference type="PANTHER" id="PTHR30441">
    <property type="entry name" value="DUF748 DOMAIN-CONTAINING PROTEIN"/>
    <property type="match status" value="1"/>
</dbReference>
<keyword evidence="1" id="KW-0472">Membrane</keyword>
<keyword evidence="1" id="KW-0812">Transmembrane</keyword>
<evidence type="ECO:0000256" key="1">
    <source>
        <dbReference type="SAM" id="Phobius"/>
    </source>
</evidence>
<feature type="transmembrane region" description="Helical" evidence="1">
    <location>
        <begin position="16"/>
        <end position="39"/>
    </location>
</feature>
<dbReference type="AlphaFoldDB" id="A0A1I6VGL6"/>
<reference evidence="2 3" key="1">
    <citation type="submission" date="2016-10" db="EMBL/GenBank/DDBJ databases">
        <authorList>
            <person name="de Groot N.N."/>
        </authorList>
    </citation>
    <scope>NUCLEOTIDE SEQUENCE [LARGE SCALE GENOMIC DNA]</scope>
    <source>
        <strain evidence="2 3">CGMCC 1.6114</strain>
    </source>
</reference>
<evidence type="ECO:0008006" key="4">
    <source>
        <dbReference type="Google" id="ProtNLM"/>
    </source>
</evidence>
<dbReference type="GO" id="GO:0090313">
    <property type="term" value="P:regulation of protein targeting to membrane"/>
    <property type="evidence" value="ECO:0007669"/>
    <property type="project" value="TreeGrafter"/>
</dbReference>
<evidence type="ECO:0000313" key="3">
    <source>
        <dbReference type="Proteomes" id="UP000183209"/>
    </source>
</evidence>
<dbReference type="EMBL" id="FPAG01000009">
    <property type="protein sequence ID" value="SFT12868.1"/>
    <property type="molecule type" value="Genomic_DNA"/>
</dbReference>
<dbReference type="GO" id="GO:0005886">
    <property type="term" value="C:plasma membrane"/>
    <property type="evidence" value="ECO:0007669"/>
    <property type="project" value="TreeGrafter"/>
</dbReference>
<dbReference type="InterPro" id="IPR052894">
    <property type="entry name" value="AsmA-related"/>
</dbReference>
<proteinExistence type="predicted"/>
<accession>A0A1I6VGL6</accession>
<keyword evidence="1" id="KW-1133">Transmembrane helix</keyword>
<sequence length="991" mass="111235">MLSIRNIRSNKKVKKALLVLSGLVLFFLLGVSIVINFIITPGKLTPKILDIINSEFNTTTTIDRAELTYFSSFPNFALKLSNGTLYAKDSIANDTLLHFNTARLKLNLVGVLQKSKKAIKKIQIQEADINFSLDSMGVSNWSSLQKLPLKTSDSSGVVDKLDALYIPQITIEKSHVNYYDHSSGLQGQIDNFNLEIDPSVRRTDIDIRLKSNNDKITVYHNSLGAFTVPEISLDSKLKFSPTDTLLQIKKADLSIKDINLRSEGNIELLPQKEKIRLALKTKLTTNSLKDLMAYVPEQYLKKKGIRTRGKLLMACEINGVLSKSELPDITTDIVLNNGSVSFAGYAGEVNDIHGEIAVVVKPKEPLNSYASIKNLQIKGTGIDINGSGSIQQLLKKPIIDIDLHSALNFNTISKNFPLSESLILQGEVTSELYSNFNATDLLNFQFNEIPMKGTLSVDKFLLHSKEDSTLIEVEKIEGRAFNHAQNIKDWDALLSVKELGVHTKDIHFSIAELSSDFSPSKNTDLNSYRAQTKVHHLKFSAYDSIVAFSNKSEMAIVYFPKTDTAPPGINSILRADSLTLSQKKVFLTVLKGETEMKITQRDSVWEPSGTLYFDNIYAHAPEFLYHIQTPKQSISFINDNLSLNQTSISFGDSNMVVSGDIYNTKGLQTGDLVSASLQIASSYMDANQLIDVMAPMDNGAIVSSDNKVIIDTTSIAYKNRKRKFRLPEYFKFELYNNISRFQMGQMQLNGITGNVSVEKGLFKMKDMQFRNFVSDLDADLAFNTPKNEAANLDFKVYLSEIEMAHINEVVPVMDSLFPAVHSFQGKVDFRIKGNVELNEELKFKLKTVRGVAAMKATDIFVVNDPAFKDLANTFKFKHKQKNPIETLEMQMAFKDHGVDILPALIEIDKYKLVLGGTQQHDMSYHYHISVLKSPIPFKTGVDITGENFKDHHIKLSKAKYKYYFTDKERLQKKADSSIVNERLAILKTLDF</sequence>
<gene>
    <name evidence="2" type="ORF">SAMN04487906_3118</name>
</gene>